<dbReference type="InterPro" id="IPR051023">
    <property type="entry name" value="PP2A_Regulatory_Subunit_A"/>
</dbReference>
<dbReference type="Pfam" id="PF02985">
    <property type="entry name" value="HEAT"/>
    <property type="match status" value="1"/>
</dbReference>
<reference evidence="3" key="1">
    <citation type="journal article" date="2021" name="Sci. Rep.">
        <title>Diploid genomic architecture of Nitzschia inconspicua, an elite biomass production diatom.</title>
        <authorList>
            <person name="Oliver A."/>
            <person name="Podell S."/>
            <person name="Pinowska A."/>
            <person name="Traller J.C."/>
            <person name="Smith S.R."/>
            <person name="McClure R."/>
            <person name="Beliaev A."/>
            <person name="Bohutskyi P."/>
            <person name="Hill E.A."/>
            <person name="Rabines A."/>
            <person name="Zheng H."/>
            <person name="Allen L.Z."/>
            <person name="Kuo A."/>
            <person name="Grigoriev I.V."/>
            <person name="Allen A.E."/>
            <person name="Hazlebeck D."/>
            <person name="Allen E.E."/>
        </authorList>
    </citation>
    <scope>NUCLEOTIDE SEQUENCE</scope>
    <source>
        <strain evidence="3">Hildebrandi</strain>
    </source>
</reference>
<evidence type="ECO:0000256" key="2">
    <source>
        <dbReference type="PROSITE-ProRule" id="PRU00103"/>
    </source>
</evidence>
<evidence type="ECO:0000256" key="1">
    <source>
        <dbReference type="ARBA" id="ARBA00022737"/>
    </source>
</evidence>
<dbReference type="GO" id="GO:0000159">
    <property type="term" value="C:protein phosphatase type 2A complex"/>
    <property type="evidence" value="ECO:0007669"/>
    <property type="project" value="TreeGrafter"/>
</dbReference>
<reference evidence="3" key="2">
    <citation type="submission" date="2021-04" db="EMBL/GenBank/DDBJ databases">
        <authorList>
            <person name="Podell S."/>
        </authorList>
    </citation>
    <scope>NUCLEOTIDE SEQUENCE</scope>
    <source>
        <strain evidence="3">Hildebrandi</strain>
    </source>
</reference>
<gene>
    <name evidence="3" type="ORF">IV203_021011</name>
</gene>
<dbReference type="PANTHER" id="PTHR10648">
    <property type="entry name" value="SERINE/THREONINE-PROTEIN PHOSPHATASE PP2A 65 KDA REGULATORY SUBUNIT"/>
    <property type="match status" value="1"/>
</dbReference>
<dbReference type="InterPro" id="IPR000357">
    <property type="entry name" value="HEAT"/>
</dbReference>
<dbReference type="PROSITE" id="PS50077">
    <property type="entry name" value="HEAT_REPEAT"/>
    <property type="match status" value="2"/>
</dbReference>
<dbReference type="GO" id="GO:0005634">
    <property type="term" value="C:nucleus"/>
    <property type="evidence" value="ECO:0007669"/>
    <property type="project" value="TreeGrafter"/>
</dbReference>
<sequence length="636" mass="68976">MSLSLSPAGISPAPSLTLARSIAQGVDELNQMSAFDLFRTQMETGSSEAKVDAMKRLPVVAYAMGISPVSSDLLPYLQQIALQQPPMDDELLLLMAKQLQTFVPALLSKPSQILDLLPIVERLAAVEETVVRNEAVVLMNHLCAHLITSAPLDSSVVSTLVSMAKRLVGADWFTAKVSAAGMLPELYTLTKHSELAYLYKELCMDETPMVRRAAAQFLGQFLETLGGKDKAIDLIPVFQQLCKDEQDSVRMLAISSMANVGPNYGKVPEWTKEIFLPLLKDGSTDTSWRVRHNLAKNFSDVATNLGFQGNSKYASDQALVMACFVSVLTDAEAEVRAAAVGHYARMVHWGGSALFTSYLMPLLPSLADDVVMEVRSKTALAIMDSSEGGTLEDSLIVQTFGPLLESFLQDEFQEVQLQVLGNLHKLSHLLNGMNGVVSSILNMSKATNWRVREGVAKLLPHLAEARGLDFFANVLLEPAWLVLLLDPVACVRSACVSGMSVLVGVAGQDWMVEHILPQHVRIYNHAASGSYLIRITILQAHAETAFACQVGNAAAGGGTLWNDTVLQLLRGLQDKVANVRMVAAQGLKKVVTADDPVQVAVVQAQIMPALEKRMAEEEDPDCRQACSEAIAAVPKK</sequence>
<name>A0A9K3KH47_9STRA</name>
<feature type="repeat" description="HEAT" evidence="2">
    <location>
        <begin position="275"/>
        <end position="313"/>
    </location>
</feature>
<dbReference type="GO" id="GO:0019888">
    <property type="term" value="F:protein phosphatase regulator activity"/>
    <property type="evidence" value="ECO:0007669"/>
    <property type="project" value="TreeGrafter"/>
</dbReference>
<dbReference type="EMBL" id="JAGRRH010000024">
    <property type="protein sequence ID" value="KAG7343066.1"/>
    <property type="molecule type" value="Genomic_DNA"/>
</dbReference>
<evidence type="ECO:0000313" key="3">
    <source>
        <dbReference type="EMBL" id="KAG7343066.1"/>
    </source>
</evidence>
<proteinExistence type="predicted"/>
<accession>A0A9K3KH47</accession>
<dbReference type="InterPro" id="IPR021133">
    <property type="entry name" value="HEAT_type_2"/>
</dbReference>
<organism evidence="3 4">
    <name type="scientific">Nitzschia inconspicua</name>
    <dbReference type="NCBI Taxonomy" id="303405"/>
    <lineage>
        <taxon>Eukaryota</taxon>
        <taxon>Sar</taxon>
        <taxon>Stramenopiles</taxon>
        <taxon>Ochrophyta</taxon>
        <taxon>Bacillariophyta</taxon>
        <taxon>Bacillariophyceae</taxon>
        <taxon>Bacillariophycidae</taxon>
        <taxon>Bacillariales</taxon>
        <taxon>Bacillariaceae</taxon>
        <taxon>Nitzschia</taxon>
    </lineage>
</organism>
<dbReference type="PANTHER" id="PTHR10648:SF4">
    <property type="entry name" value="PROTEIN PHOSPHATASE 2 (FORMERLY 2A), REGULATORY SUBUNIT A, BETA ISOFORM-RELATED"/>
    <property type="match status" value="1"/>
</dbReference>
<dbReference type="OrthoDB" id="340346at2759"/>
<keyword evidence="4" id="KW-1185">Reference proteome</keyword>
<dbReference type="AlphaFoldDB" id="A0A9K3KH47"/>
<dbReference type="Proteomes" id="UP000693970">
    <property type="component" value="Unassembled WGS sequence"/>
</dbReference>
<keyword evidence="1" id="KW-0677">Repeat</keyword>
<protein>
    <submittedName>
        <fullName evidence="3">Heat repeat-containing protein</fullName>
    </submittedName>
</protein>
<dbReference type="GO" id="GO:0005829">
    <property type="term" value="C:cytosol"/>
    <property type="evidence" value="ECO:0007669"/>
    <property type="project" value="TreeGrafter"/>
</dbReference>
<evidence type="ECO:0000313" key="4">
    <source>
        <dbReference type="Proteomes" id="UP000693970"/>
    </source>
</evidence>
<feature type="repeat" description="HEAT" evidence="2">
    <location>
        <begin position="234"/>
        <end position="266"/>
    </location>
</feature>
<comment type="caution">
    <text evidence="3">The sequence shown here is derived from an EMBL/GenBank/DDBJ whole genome shotgun (WGS) entry which is preliminary data.</text>
</comment>